<evidence type="ECO:0000313" key="1">
    <source>
        <dbReference type="EMBL" id="QCO54729.1"/>
    </source>
</evidence>
<protein>
    <submittedName>
        <fullName evidence="1">Uncharacterized protein</fullName>
    </submittedName>
</protein>
<accession>A0A4P8EDA6</accession>
<evidence type="ECO:0000313" key="2">
    <source>
        <dbReference type="Proteomes" id="UP000298631"/>
    </source>
</evidence>
<sequence>MKDDFGQKPPSVTKPCQYGQINLIREELKSGNLGSNGGTAHIAAQNAKTVFVNLYQLFFNPRSGACPGLTKGKIHGHVNSIQF</sequence>
<dbReference type="AlphaFoldDB" id="A0A4P8EDA6"/>
<proteinExistence type="predicted"/>
<dbReference type="Proteomes" id="UP000298631">
    <property type="component" value="Chromosome"/>
</dbReference>
<dbReference type="KEGG" id="pseb:EOK75_02335"/>
<keyword evidence="2" id="KW-1185">Reference proteome</keyword>
<organism evidence="1 2">
    <name type="scientific">Pseudorhodobacter turbinis</name>
    <dbReference type="NCBI Taxonomy" id="2500533"/>
    <lineage>
        <taxon>Bacteria</taxon>
        <taxon>Pseudomonadati</taxon>
        <taxon>Pseudomonadota</taxon>
        <taxon>Alphaproteobacteria</taxon>
        <taxon>Rhodobacterales</taxon>
        <taxon>Paracoccaceae</taxon>
        <taxon>Pseudorhodobacter</taxon>
    </lineage>
</organism>
<dbReference type="RefSeq" id="WP_137192399.1">
    <property type="nucleotide sequence ID" value="NZ_CP039964.1"/>
</dbReference>
<name>A0A4P8EDA6_9RHOB</name>
<gene>
    <name evidence="1" type="ORF">EOK75_02335</name>
</gene>
<reference evidence="1 2" key="1">
    <citation type="submission" date="2019-05" db="EMBL/GenBank/DDBJ databases">
        <title>Pseudorhodobacter turbinis sp. nov., isolated from the gut of the Korean turban shell.</title>
        <authorList>
            <person name="Jeong Y.-S."/>
            <person name="Kang W.-R."/>
            <person name="Bae J.-W."/>
        </authorList>
    </citation>
    <scope>NUCLEOTIDE SEQUENCE [LARGE SCALE GENOMIC DNA]</scope>
    <source>
        <strain evidence="1 2">S12M18</strain>
    </source>
</reference>
<dbReference type="EMBL" id="CP039964">
    <property type="protein sequence ID" value="QCO54729.1"/>
    <property type="molecule type" value="Genomic_DNA"/>
</dbReference>